<dbReference type="EMBL" id="CAII01000230">
    <property type="protein sequence ID" value="CCH97194.1"/>
    <property type="molecule type" value="Genomic_DNA"/>
</dbReference>
<comment type="caution">
    <text evidence="2">The sequence shown here is derived from an EMBL/GenBank/DDBJ whole genome shotgun (WGS) entry which is preliminary data.</text>
</comment>
<dbReference type="CDD" id="cd04186">
    <property type="entry name" value="GT_2_like_c"/>
    <property type="match status" value="1"/>
</dbReference>
<keyword evidence="2" id="KW-0808">Transferase</keyword>
<feature type="domain" description="Glycosyltransferase 2-like" evidence="1">
    <location>
        <begin position="75"/>
        <end position="195"/>
    </location>
</feature>
<evidence type="ECO:0000313" key="2">
    <source>
        <dbReference type="EMBL" id="CCH97194.1"/>
    </source>
</evidence>
<dbReference type="RefSeq" id="WP_002759640.1">
    <property type="nucleotide sequence ID" value="NZ_HE972703.1"/>
</dbReference>
<dbReference type="PANTHER" id="PTHR43179:SF7">
    <property type="entry name" value="RHAMNOSYLTRANSFERASE WBBL"/>
    <property type="match status" value="1"/>
</dbReference>
<gene>
    <name evidence="2" type="ORF">MICAB_3050010</name>
</gene>
<dbReference type="CDD" id="cd03801">
    <property type="entry name" value="GT4_PimA-like"/>
    <property type="match status" value="1"/>
</dbReference>
<dbReference type="HOGENOM" id="CLU_006539_2_0_3"/>
<dbReference type="Proteomes" id="UP000003172">
    <property type="component" value="Unassembled WGS sequence"/>
</dbReference>
<dbReference type="Pfam" id="PF13692">
    <property type="entry name" value="Glyco_trans_1_4"/>
    <property type="match status" value="1"/>
</dbReference>
<proteinExistence type="predicted"/>
<dbReference type="InterPro" id="IPR001173">
    <property type="entry name" value="Glyco_trans_2-like"/>
</dbReference>
<dbReference type="SUPFAM" id="SSF53756">
    <property type="entry name" value="UDP-Glycosyltransferase/glycogen phosphorylase"/>
    <property type="match status" value="1"/>
</dbReference>
<dbReference type="SUPFAM" id="SSF53448">
    <property type="entry name" value="Nucleotide-diphospho-sugar transferases"/>
    <property type="match status" value="1"/>
</dbReference>
<protein>
    <submittedName>
        <fullName evidence="2">Glycosyl transferase family 2</fullName>
    </submittedName>
</protein>
<dbReference type="Gene3D" id="3.40.50.2000">
    <property type="entry name" value="Glycogen Phosphorylase B"/>
    <property type="match status" value="1"/>
</dbReference>
<name>I4FNG9_MICAE</name>
<evidence type="ECO:0000259" key="1">
    <source>
        <dbReference type="Pfam" id="PF00535"/>
    </source>
</evidence>
<accession>I4FNG9</accession>
<dbReference type="Pfam" id="PF00535">
    <property type="entry name" value="Glycos_transf_2"/>
    <property type="match status" value="1"/>
</dbReference>
<dbReference type="InterPro" id="IPR029044">
    <property type="entry name" value="Nucleotide-diphossugar_trans"/>
</dbReference>
<organism evidence="2 3">
    <name type="scientific">Microcystis aeruginosa PCC 9717</name>
    <dbReference type="NCBI Taxonomy" id="1160286"/>
    <lineage>
        <taxon>Bacteria</taxon>
        <taxon>Bacillati</taxon>
        <taxon>Cyanobacteriota</taxon>
        <taxon>Cyanophyceae</taxon>
        <taxon>Oscillatoriophycideae</taxon>
        <taxon>Chroococcales</taxon>
        <taxon>Microcystaceae</taxon>
        <taxon>Microcystis</taxon>
    </lineage>
</organism>
<dbReference type="GO" id="GO:0016740">
    <property type="term" value="F:transferase activity"/>
    <property type="evidence" value="ECO:0007669"/>
    <property type="project" value="UniProtKB-KW"/>
</dbReference>
<sequence length="711" mass="80195">MVIMIIFKVKKLLKKFVFSLQEEGWKPALKKTKRKIIKILTGKSSSEFEEQVIESAKLAEPRPLEIASSDNPLVSIIIPIYNQFAYTFNCLESLSVNLSSDLAYEIIIVNDASSDETLEQLATLVKGIKVLTNTENSGFIRSCNYGASQAKGKYLYFLNNDTRILENCLESLVKLIINNPQVGAVGSKLIYANGKQQEAGGIIWNSADGWNYGRLDSPEEPEYNYVRPVDYCSGASLLVPTELFKQLGGFSQDFIPAYYEDTDLCFALRELGYQVLYQPQSNVIHYEGITSGTDLSSGIKQYQVINQTKFREKWSKVLTKHLDNDPNNVPKAARRLQGKPTILVIDSYVPLYDRESGCVRLLNILKLLLNLGYSVIFFPDNGYPEQPYTSVLQQLGIEVIYGTAQRYNLEEKLIKYLPLIDGVWLCRPELCDKYMDLIRLKTKAPIIYDTIDLHFLRLKRQKDYLDPSYQNTSWSWQTYQKLELNYANQAEATVVVTEDEKQVLSSLGVKNVWVIPNIHEEISLSEKVAFDQRAGLVFIGSYNHPPNIDAVKWLCLEIMPLVWASRPDITVNLLGSNLKDEVKELANDQVIVTGYVPEVEPYFQKSRVFVAPLRFGAGMKGKIGQSLSLGLPTITTKIGAEGMGLIGHQDVLIADTAEEFAQAVIELYDNMELWQKLADNSLETIKRYQPATVQTNLQALLSNLGIVAKDS</sequence>
<evidence type="ECO:0000313" key="3">
    <source>
        <dbReference type="Proteomes" id="UP000003172"/>
    </source>
</evidence>
<dbReference type="PANTHER" id="PTHR43179">
    <property type="entry name" value="RHAMNOSYLTRANSFERASE WBBL"/>
    <property type="match status" value="1"/>
</dbReference>
<dbReference type="Gene3D" id="3.90.550.10">
    <property type="entry name" value="Spore Coat Polysaccharide Biosynthesis Protein SpsA, Chain A"/>
    <property type="match status" value="1"/>
</dbReference>
<reference evidence="2 3" key="1">
    <citation type="submission" date="2012-04" db="EMBL/GenBank/DDBJ databases">
        <authorList>
            <person name="Genoscope - CEA"/>
        </authorList>
    </citation>
    <scope>NUCLEOTIDE SEQUENCE [LARGE SCALE GENOMIC DNA]</scope>
    <source>
        <strain evidence="2 3">9717</strain>
    </source>
</reference>
<dbReference type="AlphaFoldDB" id="I4FNG9"/>